<dbReference type="SUPFAM" id="SSF52540">
    <property type="entry name" value="P-loop containing nucleoside triphosphate hydrolases"/>
    <property type="match status" value="1"/>
</dbReference>
<dbReference type="STRING" id="452638.Pnec_0744"/>
<evidence type="ECO:0000313" key="1">
    <source>
        <dbReference type="EMBL" id="ACB43966.1"/>
    </source>
</evidence>
<dbReference type="HOGENOM" id="CLU_1936137_0_0_4"/>
<sequence>MCELLPDKVKVMVKNGPYSNTVEVTGHQWESYRYDYDMMSGKISPSIIGTYVQIPLMLAWAVTIHKSHGKTLNKVKVDLSSGAFASGQVYVALSRCKTIEGISLQRPIEPTDVSCDQEIKRFYMNCLSTK</sequence>
<dbReference type="InterPro" id="IPR051055">
    <property type="entry name" value="PIF1_helicase"/>
</dbReference>
<reference evidence="1" key="1">
    <citation type="submission" date="2008-03" db="EMBL/GenBank/DDBJ databases">
        <title>Complete sequence of Polynucleobacter necessarius STIR1.</title>
        <authorList>
            <consortium name="US DOE Joint Genome Institute"/>
            <person name="Copeland A."/>
            <person name="Lucas S."/>
            <person name="Lapidus A."/>
            <person name="Barry K."/>
            <person name="Detter J.C."/>
            <person name="Glavina del Rio T."/>
            <person name="Hammon N."/>
            <person name="Israni S."/>
            <person name="Dalin E."/>
            <person name="Tice H."/>
            <person name="Pitluck S."/>
            <person name="Chain P."/>
            <person name="Malfatti S."/>
            <person name="Shin M."/>
            <person name="Vergez L."/>
            <person name="Schmutz J."/>
            <person name="Larimer F."/>
            <person name="Land M."/>
            <person name="Hauser L."/>
            <person name="Kyrpides N."/>
            <person name="Kim E."/>
            <person name="Hahn M."/>
            <person name="Richardson P."/>
        </authorList>
    </citation>
    <scope>NUCLEOTIDE SEQUENCE [LARGE SCALE GENOMIC DNA]</scope>
    <source>
        <strain evidence="1">STIR1</strain>
    </source>
</reference>
<dbReference type="PANTHER" id="PTHR47642">
    <property type="entry name" value="ATP-DEPENDENT DNA HELICASE"/>
    <property type="match status" value="1"/>
</dbReference>
<accession>B1XUD9</accession>
<dbReference type="CDD" id="cd18809">
    <property type="entry name" value="SF1_C_RecD"/>
    <property type="match status" value="1"/>
</dbReference>
<protein>
    <submittedName>
        <fullName evidence="1">Uncharacterized protein</fullName>
    </submittedName>
</protein>
<dbReference type="eggNOG" id="COG0507">
    <property type="taxonomic scope" value="Bacteria"/>
</dbReference>
<proteinExistence type="predicted"/>
<dbReference type="InterPro" id="IPR027417">
    <property type="entry name" value="P-loop_NTPase"/>
</dbReference>
<gene>
    <name evidence="1" type="ordered locus">Pnec_0744</name>
</gene>
<organism evidence="1">
    <name type="scientific">Polynucleobacter necessarius subsp. necessarius (strain STIR1)</name>
    <dbReference type="NCBI Taxonomy" id="452638"/>
    <lineage>
        <taxon>Bacteria</taxon>
        <taxon>Pseudomonadati</taxon>
        <taxon>Pseudomonadota</taxon>
        <taxon>Betaproteobacteria</taxon>
        <taxon>Burkholderiales</taxon>
        <taxon>Burkholderiaceae</taxon>
        <taxon>Polynucleobacter</taxon>
    </lineage>
</organism>
<name>B1XUD9_POLNS</name>
<dbReference type="KEGG" id="pne:Pnec_0744"/>
<dbReference type="EMBL" id="CP001010">
    <property type="protein sequence ID" value="ACB43966.1"/>
    <property type="molecule type" value="Genomic_DNA"/>
</dbReference>
<dbReference type="AlphaFoldDB" id="B1XUD9"/>